<dbReference type="Gene3D" id="3.30.43.10">
    <property type="entry name" value="Uridine Diphospho-n-acetylenolpyruvylglucosamine Reductase, domain 2"/>
    <property type="match status" value="1"/>
</dbReference>
<name>A0A2T2WJ20_9FIRM</name>
<proteinExistence type="predicted"/>
<dbReference type="Gene3D" id="3.30.390.50">
    <property type="entry name" value="CO dehydrogenase flavoprotein, C-terminal domain"/>
    <property type="match status" value="1"/>
</dbReference>
<dbReference type="SUPFAM" id="SSF55447">
    <property type="entry name" value="CO dehydrogenase flavoprotein C-terminal domain-like"/>
    <property type="match status" value="1"/>
</dbReference>
<protein>
    <submittedName>
        <fullName evidence="5">Xanthine dehydrogenase family protein subunit M</fullName>
    </submittedName>
</protein>
<dbReference type="Pfam" id="PF03450">
    <property type="entry name" value="CO_deh_flav_C"/>
    <property type="match status" value="1"/>
</dbReference>
<dbReference type="Gene3D" id="3.30.465.10">
    <property type="match status" value="1"/>
</dbReference>
<evidence type="ECO:0000259" key="4">
    <source>
        <dbReference type="PROSITE" id="PS51387"/>
    </source>
</evidence>
<evidence type="ECO:0000256" key="1">
    <source>
        <dbReference type="ARBA" id="ARBA00022630"/>
    </source>
</evidence>
<accession>A0A2T2WJ20</accession>
<gene>
    <name evidence="5" type="ORF">C7B45_07530</name>
</gene>
<dbReference type="GO" id="GO:0016491">
    <property type="term" value="F:oxidoreductase activity"/>
    <property type="evidence" value="ECO:0007669"/>
    <property type="project" value="UniProtKB-KW"/>
</dbReference>
<dbReference type="PANTHER" id="PTHR42659:SF2">
    <property type="entry name" value="XANTHINE DEHYDROGENASE SUBUNIT C-RELATED"/>
    <property type="match status" value="1"/>
</dbReference>
<dbReference type="PROSITE" id="PS51387">
    <property type="entry name" value="FAD_PCMH"/>
    <property type="match status" value="1"/>
</dbReference>
<evidence type="ECO:0000313" key="6">
    <source>
        <dbReference type="Proteomes" id="UP000241848"/>
    </source>
</evidence>
<dbReference type="SMART" id="SM01092">
    <property type="entry name" value="CO_deh_flav_C"/>
    <property type="match status" value="1"/>
</dbReference>
<dbReference type="InterPro" id="IPR016169">
    <property type="entry name" value="FAD-bd_PCMH_sub2"/>
</dbReference>
<dbReference type="EMBL" id="PXYV01000020">
    <property type="protein sequence ID" value="PSR22216.1"/>
    <property type="molecule type" value="Genomic_DNA"/>
</dbReference>
<dbReference type="InterPro" id="IPR016166">
    <property type="entry name" value="FAD-bd_PCMH"/>
</dbReference>
<organism evidence="5 6">
    <name type="scientific">Sulfobacillus acidophilus</name>
    <dbReference type="NCBI Taxonomy" id="53633"/>
    <lineage>
        <taxon>Bacteria</taxon>
        <taxon>Bacillati</taxon>
        <taxon>Bacillota</taxon>
        <taxon>Clostridia</taxon>
        <taxon>Eubacteriales</taxon>
        <taxon>Clostridiales Family XVII. Incertae Sedis</taxon>
        <taxon>Sulfobacillus</taxon>
    </lineage>
</organism>
<dbReference type="InterPro" id="IPR002346">
    <property type="entry name" value="Mopterin_DH_FAD-bd"/>
</dbReference>
<sequence>MIPATFKYQRAHSVDDAIAALAKDPGAKLLQGGHSLLPLMKLRLARPGLVVDIGQLAELRTIDVKADSVFIGAAVRYHEIADHAPLAQVMPVLKKTVSVIADPQVRHRGTIGGSAAHADPTSDLAAVFLAADARFMVRGPGGERVIRAADWYVAPLITALASDEVLLGIEFARPSPDHQTYLKFAHPASGYALAGVAALVSYDATLHVTKAQIAVTGAGVLPFRAKPAENFLTGERLTRESAEQAAQLGADAGEYEGDVQYPAEYRKNLARVMIRRALESLA</sequence>
<evidence type="ECO:0000256" key="3">
    <source>
        <dbReference type="ARBA" id="ARBA00023002"/>
    </source>
</evidence>
<dbReference type="InterPro" id="IPR016167">
    <property type="entry name" value="FAD-bd_PCMH_sub1"/>
</dbReference>
<dbReference type="InterPro" id="IPR036318">
    <property type="entry name" value="FAD-bd_PCMH-like_sf"/>
</dbReference>
<dbReference type="Proteomes" id="UP000241848">
    <property type="component" value="Unassembled WGS sequence"/>
</dbReference>
<feature type="domain" description="FAD-binding PCMH-type" evidence="4">
    <location>
        <begin position="1"/>
        <end position="176"/>
    </location>
</feature>
<comment type="caution">
    <text evidence="5">The sequence shown here is derived from an EMBL/GenBank/DDBJ whole genome shotgun (WGS) entry which is preliminary data.</text>
</comment>
<dbReference type="InterPro" id="IPR005107">
    <property type="entry name" value="CO_DH_flav_C"/>
</dbReference>
<evidence type="ECO:0000256" key="2">
    <source>
        <dbReference type="ARBA" id="ARBA00022827"/>
    </source>
</evidence>
<dbReference type="PANTHER" id="PTHR42659">
    <property type="entry name" value="XANTHINE DEHYDROGENASE SUBUNIT C-RELATED"/>
    <property type="match status" value="1"/>
</dbReference>
<dbReference type="AlphaFoldDB" id="A0A2T2WJ20"/>
<keyword evidence="3" id="KW-0560">Oxidoreductase</keyword>
<dbReference type="InterPro" id="IPR036683">
    <property type="entry name" value="CO_DH_flav_C_dom_sf"/>
</dbReference>
<dbReference type="Pfam" id="PF00941">
    <property type="entry name" value="FAD_binding_5"/>
    <property type="match status" value="1"/>
</dbReference>
<dbReference type="SUPFAM" id="SSF56176">
    <property type="entry name" value="FAD-binding/transporter-associated domain-like"/>
    <property type="match status" value="1"/>
</dbReference>
<evidence type="ECO:0000313" key="5">
    <source>
        <dbReference type="EMBL" id="PSR22216.1"/>
    </source>
</evidence>
<keyword evidence="2" id="KW-0274">FAD</keyword>
<reference evidence="5 6" key="1">
    <citation type="journal article" date="2014" name="BMC Genomics">
        <title>Comparison of environmental and isolate Sulfobacillus genomes reveals diverse carbon, sulfur, nitrogen, and hydrogen metabolisms.</title>
        <authorList>
            <person name="Justice N.B."/>
            <person name="Norman A."/>
            <person name="Brown C.T."/>
            <person name="Singh A."/>
            <person name="Thomas B.C."/>
            <person name="Banfield J.F."/>
        </authorList>
    </citation>
    <scope>NUCLEOTIDE SEQUENCE [LARGE SCALE GENOMIC DNA]</scope>
    <source>
        <strain evidence="5">AMDSBA3</strain>
    </source>
</reference>
<keyword evidence="1" id="KW-0285">Flavoprotein</keyword>
<dbReference type="GO" id="GO:0071949">
    <property type="term" value="F:FAD binding"/>
    <property type="evidence" value="ECO:0007669"/>
    <property type="project" value="InterPro"/>
</dbReference>
<dbReference type="InterPro" id="IPR051312">
    <property type="entry name" value="Diverse_Substr_Oxidored"/>
</dbReference>